<dbReference type="Proteomes" id="UP000193247">
    <property type="component" value="Unassembled WGS sequence"/>
</dbReference>
<keyword evidence="3" id="KW-1133">Transmembrane helix</keyword>
<feature type="transmembrane region" description="Helical" evidence="3">
    <location>
        <begin position="215"/>
        <end position="240"/>
    </location>
</feature>
<feature type="transmembrane region" description="Helical" evidence="3">
    <location>
        <begin position="156"/>
        <end position="175"/>
    </location>
</feature>
<comment type="similarity">
    <text evidence="1">Belongs to the EamA transporter family.</text>
</comment>
<evidence type="ECO:0000256" key="2">
    <source>
        <dbReference type="SAM" id="MobiDB-lite"/>
    </source>
</evidence>
<dbReference type="InterPro" id="IPR037185">
    <property type="entry name" value="EmrE-like"/>
</dbReference>
<feature type="transmembrane region" description="Helical" evidence="3">
    <location>
        <begin position="49"/>
        <end position="71"/>
    </location>
</feature>
<dbReference type="InterPro" id="IPR000620">
    <property type="entry name" value="EamA_dom"/>
</dbReference>
<dbReference type="SUPFAM" id="SSF103481">
    <property type="entry name" value="Multidrug resistance efflux transporter EmrE"/>
    <property type="match status" value="2"/>
</dbReference>
<dbReference type="OrthoDB" id="9815120at2"/>
<feature type="transmembrane region" description="Helical" evidence="3">
    <location>
        <begin position="131"/>
        <end position="150"/>
    </location>
</feature>
<feature type="transmembrane region" description="Helical" evidence="3">
    <location>
        <begin position="187"/>
        <end position="209"/>
    </location>
</feature>
<evidence type="ECO:0000256" key="3">
    <source>
        <dbReference type="SAM" id="Phobius"/>
    </source>
</evidence>
<dbReference type="STRING" id="1430326.B8W66_12240"/>
<dbReference type="GO" id="GO:0016020">
    <property type="term" value="C:membrane"/>
    <property type="evidence" value="ECO:0007669"/>
    <property type="project" value="InterPro"/>
</dbReference>
<feature type="transmembrane region" description="Helical" evidence="3">
    <location>
        <begin position="273"/>
        <end position="292"/>
    </location>
</feature>
<feature type="transmembrane region" description="Helical" evidence="3">
    <location>
        <begin position="107"/>
        <end position="126"/>
    </location>
</feature>
<keyword evidence="3" id="KW-0472">Membrane</keyword>
<dbReference type="Pfam" id="PF00892">
    <property type="entry name" value="EamA"/>
    <property type="match status" value="1"/>
</dbReference>
<evidence type="ECO:0000313" key="6">
    <source>
        <dbReference type="Proteomes" id="UP000193247"/>
    </source>
</evidence>
<evidence type="ECO:0000256" key="1">
    <source>
        <dbReference type="ARBA" id="ARBA00007362"/>
    </source>
</evidence>
<protein>
    <submittedName>
        <fullName evidence="5">EamA family transporter</fullName>
    </submittedName>
</protein>
<reference evidence="5 6" key="1">
    <citation type="submission" date="2017-04" db="EMBL/GenBank/DDBJ databases">
        <title>The new phylogeny of genus Mycobacterium.</title>
        <authorList>
            <person name="Tortoli E."/>
            <person name="Trovato A."/>
            <person name="Cirillo D.M."/>
        </authorList>
    </citation>
    <scope>NUCLEOTIDE SEQUENCE [LARGE SCALE GENOMIC DNA]</scope>
    <source>
        <strain evidence="5 6">TBL 1200985</strain>
    </source>
</reference>
<dbReference type="RefSeq" id="WP_085325332.1">
    <property type="nucleotide sequence ID" value="NZ_NCXP01000012.1"/>
</dbReference>
<dbReference type="EMBL" id="NCXP01000012">
    <property type="protein sequence ID" value="OSC40646.1"/>
    <property type="molecule type" value="Genomic_DNA"/>
</dbReference>
<organism evidence="5 6">
    <name type="scientific">Mycobacterium decipiens</name>
    <dbReference type="NCBI Taxonomy" id="1430326"/>
    <lineage>
        <taxon>Bacteria</taxon>
        <taxon>Bacillati</taxon>
        <taxon>Actinomycetota</taxon>
        <taxon>Actinomycetes</taxon>
        <taxon>Mycobacteriales</taxon>
        <taxon>Mycobacteriaceae</taxon>
        <taxon>Mycobacterium</taxon>
    </lineage>
</organism>
<comment type="caution">
    <text evidence="5">The sequence shown here is derived from an EMBL/GenBank/DDBJ whole genome shotgun (WGS) entry which is preliminary data.</text>
</comment>
<keyword evidence="3" id="KW-0812">Transmembrane</keyword>
<dbReference type="AlphaFoldDB" id="A0A1X2LUL2"/>
<feature type="region of interest" description="Disordered" evidence="2">
    <location>
        <begin position="295"/>
        <end position="314"/>
    </location>
</feature>
<keyword evidence="6" id="KW-1185">Reference proteome</keyword>
<feature type="transmembrane region" description="Helical" evidence="3">
    <location>
        <begin position="83"/>
        <end position="101"/>
    </location>
</feature>
<evidence type="ECO:0000259" key="4">
    <source>
        <dbReference type="Pfam" id="PF00892"/>
    </source>
</evidence>
<gene>
    <name evidence="5" type="ORF">B8W66_12240</name>
</gene>
<feature type="transmembrane region" description="Helical" evidence="3">
    <location>
        <begin position="247"/>
        <end position="267"/>
    </location>
</feature>
<sequence length="314" mass="32061">MASSTVVADLGDRPADVRARNRLGGLALMLTSGLSNQLGAAAGAHAFGVVGPIGVVAVRQWIAGLVLLLCARPRLHTLSAKQWRPVIGLAAAWAVMNTTLYVAVDRIGLGLAVTLEFLGPLAVALASSRRLVTVGCAAVIGAAVLALARPQPSTDYVGIASGLAAAGCWASYILLNRTIGQRIPGSLGLAAAVLMSSLAYVPVGVVVLLHHKPTVAAAGYAVAAGLLASVVPIVTDLLALRRVDVHTFGLFMSFQPVLAALVGLVLLGQALDGIHWAAIIAIVAANCAAAFASGRTQSGTPPVRKERHDNHPFG</sequence>
<name>A0A1X2LUL2_9MYCO</name>
<accession>A0A1X2LUL2</accession>
<evidence type="ECO:0000313" key="5">
    <source>
        <dbReference type="EMBL" id="OSC40646.1"/>
    </source>
</evidence>
<feature type="domain" description="EamA" evidence="4">
    <location>
        <begin position="158"/>
        <end position="285"/>
    </location>
</feature>
<proteinExistence type="inferred from homology"/>
<feature type="compositionally biased region" description="Basic and acidic residues" evidence="2">
    <location>
        <begin position="303"/>
        <end position="314"/>
    </location>
</feature>